<comment type="similarity">
    <text evidence="1 3">Belongs to the short-chain dehydrogenases/reductases (SDR) family.</text>
</comment>
<evidence type="ECO:0000256" key="2">
    <source>
        <dbReference type="ARBA" id="ARBA00023002"/>
    </source>
</evidence>
<dbReference type="Pfam" id="PF00106">
    <property type="entry name" value="adh_short"/>
    <property type="match status" value="1"/>
</dbReference>
<dbReference type="EMBL" id="RBXO01000001">
    <property type="protein sequence ID" value="RKT55425.1"/>
    <property type="molecule type" value="Genomic_DNA"/>
</dbReference>
<dbReference type="GO" id="GO:0016616">
    <property type="term" value="F:oxidoreductase activity, acting on the CH-OH group of donors, NAD or NADP as acceptor"/>
    <property type="evidence" value="ECO:0007669"/>
    <property type="project" value="TreeGrafter"/>
</dbReference>
<evidence type="ECO:0000256" key="1">
    <source>
        <dbReference type="ARBA" id="ARBA00006484"/>
    </source>
</evidence>
<evidence type="ECO:0000313" key="5">
    <source>
        <dbReference type="Proteomes" id="UP000282084"/>
    </source>
</evidence>
<dbReference type="PROSITE" id="PS00061">
    <property type="entry name" value="ADH_SHORT"/>
    <property type="match status" value="1"/>
</dbReference>
<keyword evidence="2" id="KW-0560">Oxidoreductase</keyword>
<dbReference type="FunFam" id="3.40.50.720:FF:000084">
    <property type="entry name" value="Short-chain dehydrogenase reductase"/>
    <property type="match status" value="1"/>
</dbReference>
<keyword evidence="5" id="KW-1185">Reference proteome</keyword>
<dbReference type="AlphaFoldDB" id="A0A495W3T9"/>
<evidence type="ECO:0000313" key="4">
    <source>
        <dbReference type="EMBL" id="RKT55425.1"/>
    </source>
</evidence>
<name>A0A495W3T9_9PSEU</name>
<protein>
    <submittedName>
        <fullName evidence="4">3-oxoacyl-[acyl-carrier protein] reductase</fullName>
    </submittedName>
</protein>
<evidence type="ECO:0000256" key="3">
    <source>
        <dbReference type="RuleBase" id="RU000363"/>
    </source>
</evidence>
<dbReference type="PRINTS" id="PR00081">
    <property type="entry name" value="GDHRDH"/>
</dbReference>
<gene>
    <name evidence="4" type="ORF">C8E97_4093</name>
</gene>
<organism evidence="4 5">
    <name type="scientific">Saccharothrix australiensis</name>
    <dbReference type="NCBI Taxonomy" id="2072"/>
    <lineage>
        <taxon>Bacteria</taxon>
        <taxon>Bacillati</taxon>
        <taxon>Actinomycetota</taxon>
        <taxon>Actinomycetes</taxon>
        <taxon>Pseudonocardiales</taxon>
        <taxon>Pseudonocardiaceae</taxon>
        <taxon>Saccharothrix</taxon>
    </lineage>
</organism>
<dbReference type="Proteomes" id="UP000282084">
    <property type="component" value="Unassembled WGS sequence"/>
</dbReference>
<dbReference type="InterPro" id="IPR036291">
    <property type="entry name" value="NAD(P)-bd_dom_sf"/>
</dbReference>
<dbReference type="SUPFAM" id="SSF51735">
    <property type="entry name" value="NAD(P)-binding Rossmann-fold domains"/>
    <property type="match status" value="1"/>
</dbReference>
<dbReference type="PANTHER" id="PTHR42760">
    <property type="entry name" value="SHORT-CHAIN DEHYDROGENASES/REDUCTASES FAMILY MEMBER"/>
    <property type="match status" value="1"/>
</dbReference>
<comment type="caution">
    <text evidence="4">The sequence shown here is derived from an EMBL/GenBank/DDBJ whole genome shotgun (WGS) entry which is preliminary data.</text>
</comment>
<proteinExistence type="inferred from homology"/>
<reference evidence="4 5" key="1">
    <citation type="submission" date="2018-10" db="EMBL/GenBank/DDBJ databases">
        <title>Sequencing the genomes of 1000 actinobacteria strains.</title>
        <authorList>
            <person name="Klenk H.-P."/>
        </authorList>
    </citation>
    <scope>NUCLEOTIDE SEQUENCE [LARGE SCALE GENOMIC DNA]</scope>
    <source>
        <strain evidence="4 5">DSM 43800</strain>
    </source>
</reference>
<dbReference type="Gene3D" id="3.40.50.720">
    <property type="entry name" value="NAD(P)-binding Rossmann-like Domain"/>
    <property type="match status" value="1"/>
</dbReference>
<accession>A0A495W3T9</accession>
<dbReference type="PANTHER" id="PTHR42760:SF133">
    <property type="entry name" value="3-OXOACYL-[ACYL-CARRIER-PROTEIN] REDUCTASE"/>
    <property type="match status" value="1"/>
</dbReference>
<dbReference type="InterPro" id="IPR002347">
    <property type="entry name" value="SDR_fam"/>
</dbReference>
<dbReference type="InterPro" id="IPR020904">
    <property type="entry name" value="Sc_DH/Rdtase_CS"/>
</dbReference>
<dbReference type="PRINTS" id="PR00080">
    <property type="entry name" value="SDRFAMILY"/>
</dbReference>
<dbReference type="RefSeq" id="WP_170211928.1">
    <property type="nucleotide sequence ID" value="NZ_RBXO01000001.1"/>
</dbReference>
<sequence>MGSIEGKVALVTGAGSGIGEAVARRLDAEGARVAALDVDSTGAELTAGLLTRGMAVVADVADSAQVDEAVRTVVETYGRLDILVNNAGIRGGQEADDAFGRLAARLAEAESGAPETMLDATVNISDDAWHRMLGVHLDGTFYGTRAALRHMERGGVIVNVSSICGLTGCAHIPHYSAAKAGIEGFTRAVARDVAPRGIRVNCVAPGYIDTPLGDVMAPVVRRDLERQISLGRFGLPAEIASAVAFLVGPDGTYVTGQTLSPNGGFVMS</sequence>